<evidence type="ECO:0000259" key="16">
    <source>
        <dbReference type="Pfam" id="PF00275"/>
    </source>
</evidence>
<dbReference type="SUPFAM" id="SSF55205">
    <property type="entry name" value="EPT/RTPC-like"/>
    <property type="match status" value="1"/>
</dbReference>
<feature type="domain" description="Enolpyruvate transferase" evidence="16">
    <location>
        <begin position="32"/>
        <end position="141"/>
    </location>
</feature>
<dbReference type="Pfam" id="PF00275">
    <property type="entry name" value="EPSP_synthase"/>
    <property type="match status" value="1"/>
</dbReference>
<keyword evidence="7" id="KW-0573">Peptidoglycan synthesis</keyword>
<evidence type="ECO:0000256" key="3">
    <source>
        <dbReference type="ARBA" id="ARBA00022490"/>
    </source>
</evidence>
<organism evidence="17 18">
    <name type="scientific">Deinococcus multiflagellatus</name>
    <dbReference type="NCBI Taxonomy" id="1656887"/>
    <lineage>
        <taxon>Bacteria</taxon>
        <taxon>Thermotogati</taxon>
        <taxon>Deinococcota</taxon>
        <taxon>Deinococci</taxon>
        <taxon>Deinococcales</taxon>
        <taxon>Deinococcaceae</taxon>
        <taxon>Deinococcus</taxon>
    </lineage>
</organism>
<proteinExistence type="inferred from homology"/>
<dbReference type="EMBL" id="JBHSWB010000004">
    <property type="protein sequence ID" value="MFC6663752.1"/>
    <property type="molecule type" value="Genomic_DNA"/>
</dbReference>
<reference evidence="18" key="1">
    <citation type="journal article" date="2019" name="Int. J. Syst. Evol. Microbiol.">
        <title>The Global Catalogue of Microorganisms (GCM) 10K type strain sequencing project: providing services to taxonomists for standard genome sequencing and annotation.</title>
        <authorList>
            <consortium name="The Broad Institute Genomics Platform"/>
            <consortium name="The Broad Institute Genome Sequencing Center for Infectious Disease"/>
            <person name="Wu L."/>
            <person name="Ma J."/>
        </authorList>
    </citation>
    <scope>NUCLEOTIDE SEQUENCE [LARGE SCALE GENOMIC DNA]</scope>
    <source>
        <strain evidence="18">CCUG 63830</strain>
    </source>
</reference>
<dbReference type="Gene3D" id="3.65.10.10">
    <property type="entry name" value="Enolpyruvate transferase domain"/>
    <property type="match status" value="1"/>
</dbReference>
<dbReference type="InterPro" id="IPR001986">
    <property type="entry name" value="Enolpyruvate_Tfrase_dom"/>
</dbReference>
<evidence type="ECO:0000256" key="11">
    <source>
        <dbReference type="ARBA" id="ARBA00039108"/>
    </source>
</evidence>
<dbReference type="RefSeq" id="WP_380059403.1">
    <property type="nucleotide sequence ID" value="NZ_JBHSWB010000004.1"/>
</dbReference>
<comment type="catalytic activity">
    <reaction evidence="15">
        <text>phosphoenolpyruvate + UDP-N-acetyl-alpha-D-glucosamine = UDP-N-acetyl-3-O-(1-carboxyvinyl)-alpha-D-glucosamine + phosphate</text>
        <dbReference type="Rhea" id="RHEA:18681"/>
        <dbReference type="ChEBI" id="CHEBI:43474"/>
        <dbReference type="ChEBI" id="CHEBI:57705"/>
        <dbReference type="ChEBI" id="CHEBI:58702"/>
        <dbReference type="ChEBI" id="CHEBI:68483"/>
        <dbReference type="EC" id="2.5.1.7"/>
    </reaction>
</comment>
<keyword evidence="3" id="KW-0963">Cytoplasm</keyword>
<keyword evidence="9" id="KW-0961">Cell wall biogenesis/degradation</keyword>
<evidence type="ECO:0000256" key="2">
    <source>
        <dbReference type="ARBA" id="ARBA00004752"/>
    </source>
</evidence>
<evidence type="ECO:0000313" key="17">
    <source>
        <dbReference type="EMBL" id="MFC6663752.1"/>
    </source>
</evidence>
<evidence type="ECO:0000256" key="14">
    <source>
        <dbReference type="ARBA" id="ARBA00042842"/>
    </source>
</evidence>
<evidence type="ECO:0000256" key="1">
    <source>
        <dbReference type="ARBA" id="ARBA00004496"/>
    </source>
</evidence>
<evidence type="ECO:0000256" key="8">
    <source>
        <dbReference type="ARBA" id="ARBA00023306"/>
    </source>
</evidence>
<keyword evidence="5" id="KW-0808">Transferase</keyword>
<evidence type="ECO:0000256" key="5">
    <source>
        <dbReference type="ARBA" id="ARBA00022679"/>
    </source>
</evidence>
<comment type="caution">
    <text evidence="17">The sequence shown here is derived from an EMBL/GenBank/DDBJ whole genome shotgun (WGS) entry which is preliminary data.</text>
</comment>
<dbReference type="PANTHER" id="PTHR43783">
    <property type="entry name" value="UDP-N-ACETYLGLUCOSAMINE 1-CARBOXYVINYLTRANSFERASE"/>
    <property type="match status" value="1"/>
</dbReference>
<evidence type="ECO:0000256" key="13">
    <source>
        <dbReference type="ARBA" id="ARBA00042443"/>
    </source>
</evidence>
<evidence type="ECO:0000256" key="4">
    <source>
        <dbReference type="ARBA" id="ARBA00022618"/>
    </source>
</evidence>
<comment type="similarity">
    <text evidence="10">Belongs to the EPSP synthase family. MurA subfamily.</text>
</comment>
<dbReference type="InterPro" id="IPR013792">
    <property type="entry name" value="RNA3'P_cycl/enolpyr_Trfase_a/b"/>
</dbReference>
<gene>
    <name evidence="17" type="ORF">ACFP90_27530</name>
</gene>
<name>A0ABW1ZTD8_9DEIO</name>
<dbReference type="Proteomes" id="UP001596317">
    <property type="component" value="Unassembled WGS sequence"/>
</dbReference>
<evidence type="ECO:0000256" key="10">
    <source>
        <dbReference type="ARBA" id="ARBA00038367"/>
    </source>
</evidence>
<evidence type="ECO:0000313" key="18">
    <source>
        <dbReference type="Proteomes" id="UP001596317"/>
    </source>
</evidence>
<accession>A0ABW1ZTD8</accession>
<protein>
    <recommendedName>
        <fullName evidence="12">UDP-N-acetylglucosamine 1-carboxyvinyltransferase</fullName>
        <ecNumber evidence="11">2.5.1.7</ecNumber>
    </recommendedName>
    <alternativeName>
        <fullName evidence="13">Enoylpyruvate transferase</fullName>
    </alternativeName>
    <alternativeName>
        <fullName evidence="14">UDP-N-acetylglucosamine enolpyruvyl transferase</fullName>
    </alternativeName>
</protein>
<dbReference type="EC" id="2.5.1.7" evidence="11"/>
<comment type="subcellular location">
    <subcellularLocation>
        <location evidence="1">Cytoplasm</location>
    </subcellularLocation>
</comment>
<keyword evidence="18" id="KW-1185">Reference proteome</keyword>
<comment type="pathway">
    <text evidence="2">Cell wall biogenesis; peptidoglycan biosynthesis.</text>
</comment>
<keyword evidence="8" id="KW-0131">Cell cycle</keyword>
<sequence length="163" mass="17705">MGRCGITYQVDGRATRLSTVDARHARELTFRPWPGLPTDAAPLIAAGLVSLPGMTTITDLVYDSRSSHVPGLKRQGFDLRHDGGQQIQIRGCEPHRLPVQVQAPDIRAGAALLIASLAREAKTELTNYAQIQRGYEDCIRDLQQIGFPLRRVTAPLVPAGATA</sequence>
<dbReference type="InterPro" id="IPR036968">
    <property type="entry name" value="Enolpyruvate_Tfrase_sf"/>
</dbReference>
<evidence type="ECO:0000256" key="9">
    <source>
        <dbReference type="ARBA" id="ARBA00023316"/>
    </source>
</evidence>
<keyword evidence="4" id="KW-0132">Cell division</keyword>
<evidence type="ECO:0000256" key="15">
    <source>
        <dbReference type="ARBA" id="ARBA00047527"/>
    </source>
</evidence>
<evidence type="ECO:0000256" key="6">
    <source>
        <dbReference type="ARBA" id="ARBA00022960"/>
    </source>
</evidence>
<keyword evidence="6" id="KW-0133">Cell shape</keyword>
<evidence type="ECO:0000256" key="12">
    <source>
        <dbReference type="ARBA" id="ARBA00039754"/>
    </source>
</evidence>
<dbReference type="PANTHER" id="PTHR43783:SF1">
    <property type="entry name" value="UDP-N-ACETYLGLUCOSAMINE 1-CARBOXYVINYLTRANSFERASE"/>
    <property type="match status" value="1"/>
</dbReference>
<dbReference type="InterPro" id="IPR050068">
    <property type="entry name" value="MurA_subfamily"/>
</dbReference>
<evidence type="ECO:0000256" key="7">
    <source>
        <dbReference type="ARBA" id="ARBA00022984"/>
    </source>
</evidence>